<dbReference type="EMBL" id="JASPKZ010009796">
    <property type="protein sequence ID" value="KAJ9576373.1"/>
    <property type="molecule type" value="Genomic_DNA"/>
</dbReference>
<gene>
    <name evidence="2" type="ORF">L9F63_006764</name>
</gene>
<protein>
    <submittedName>
        <fullName evidence="2">Uncharacterized protein</fullName>
    </submittedName>
</protein>
<accession>A0AAD8E3Y1</accession>
<feature type="non-terminal residue" evidence="2">
    <location>
        <position position="1"/>
    </location>
</feature>
<keyword evidence="1" id="KW-1133">Transmembrane helix</keyword>
<comment type="caution">
    <text evidence="2">The sequence shown here is derived from an EMBL/GenBank/DDBJ whole genome shotgun (WGS) entry which is preliminary data.</text>
</comment>
<evidence type="ECO:0000313" key="3">
    <source>
        <dbReference type="Proteomes" id="UP001233999"/>
    </source>
</evidence>
<dbReference type="AlphaFoldDB" id="A0AAD8E3Y1"/>
<sequence length="94" mass="10878">KLFTRKMIKRKRNSCPLKIQPQWSTSRVVGNGKYGIAYWDDVRIDELLSEIEKDSDGNLDPPMVVVLLLLLMVSESTYCVIYTLRLSSCQHIIF</sequence>
<name>A0AAD8E3Y1_DIPPU</name>
<evidence type="ECO:0000256" key="1">
    <source>
        <dbReference type="SAM" id="Phobius"/>
    </source>
</evidence>
<keyword evidence="3" id="KW-1185">Reference proteome</keyword>
<proteinExistence type="predicted"/>
<keyword evidence="1" id="KW-0812">Transmembrane</keyword>
<keyword evidence="1" id="KW-0472">Membrane</keyword>
<organism evidence="2 3">
    <name type="scientific">Diploptera punctata</name>
    <name type="common">Pacific beetle cockroach</name>
    <dbReference type="NCBI Taxonomy" id="6984"/>
    <lineage>
        <taxon>Eukaryota</taxon>
        <taxon>Metazoa</taxon>
        <taxon>Ecdysozoa</taxon>
        <taxon>Arthropoda</taxon>
        <taxon>Hexapoda</taxon>
        <taxon>Insecta</taxon>
        <taxon>Pterygota</taxon>
        <taxon>Neoptera</taxon>
        <taxon>Polyneoptera</taxon>
        <taxon>Dictyoptera</taxon>
        <taxon>Blattodea</taxon>
        <taxon>Blaberoidea</taxon>
        <taxon>Blaberidae</taxon>
        <taxon>Diplopterinae</taxon>
        <taxon>Diploptera</taxon>
    </lineage>
</organism>
<dbReference type="Proteomes" id="UP001233999">
    <property type="component" value="Unassembled WGS sequence"/>
</dbReference>
<reference evidence="2" key="2">
    <citation type="submission" date="2023-05" db="EMBL/GenBank/DDBJ databases">
        <authorList>
            <person name="Fouks B."/>
        </authorList>
    </citation>
    <scope>NUCLEOTIDE SEQUENCE</scope>
    <source>
        <strain evidence="2">Stay&amp;Tobe</strain>
        <tissue evidence="2">Testes</tissue>
    </source>
</reference>
<evidence type="ECO:0000313" key="2">
    <source>
        <dbReference type="EMBL" id="KAJ9576373.1"/>
    </source>
</evidence>
<feature type="non-terminal residue" evidence="2">
    <location>
        <position position="94"/>
    </location>
</feature>
<feature type="transmembrane region" description="Helical" evidence="1">
    <location>
        <begin position="63"/>
        <end position="84"/>
    </location>
</feature>
<reference evidence="2" key="1">
    <citation type="journal article" date="2023" name="IScience">
        <title>Live-bearing cockroach genome reveals convergent evolutionary mechanisms linked to viviparity in insects and beyond.</title>
        <authorList>
            <person name="Fouks B."/>
            <person name="Harrison M.C."/>
            <person name="Mikhailova A.A."/>
            <person name="Marchal E."/>
            <person name="English S."/>
            <person name="Carruthers M."/>
            <person name="Jennings E.C."/>
            <person name="Chiamaka E.L."/>
            <person name="Frigard R.A."/>
            <person name="Pippel M."/>
            <person name="Attardo G.M."/>
            <person name="Benoit J.B."/>
            <person name="Bornberg-Bauer E."/>
            <person name="Tobe S.S."/>
        </authorList>
    </citation>
    <scope>NUCLEOTIDE SEQUENCE</scope>
    <source>
        <strain evidence="2">Stay&amp;Tobe</strain>
    </source>
</reference>